<comment type="catalytic activity">
    <reaction evidence="9">
        <text>L-tyrosyl-[protein] + ATP = O-phospho-L-tyrosyl-[protein] + ADP + H(+)</text>
        <dbReference type="Rhea" id="RHEA:10596"/>
        <dbReference type="Rhea" id="RHEA-COMP:10136"/>
        <dbReference type="Rhea" id="RHEA-COMP:20101"/>
        <dbReference type="ChEBI" id="CHEBI:15378"/>
        <dbReference type="ChEBI" id="CHEBI:30616"/>
        <dbReference type="ChEBI" id="CHEBI:46858"/>
        <dbReference type="ChEBI" id="CHEBI:61978"/>
        <dbReference type="ChEBI" id="CHEBI:456216"/>
        <dbReference type="EC" id="2.7.12.2"/>
    </reaction>
</comment>
<keyword evidence="4 10" id="KW-0067">ATP-binding</keyword>
<name>A0A7S0DYA9_9CRYP</name>
<dbReference type="PROSITE" id="PS00108">
    <property type="entry name" value="PROTEIN_KINASE_ST"/>
    <property type="match status" value="1"/>
</dbReference>
<evidence type="ECO:0000256" key="1">
    <source>
        <dbReference type="ARBA" id="ARBA00022679"/>
    </source>
</evidence>
<evidence type="ECO:0000256" key="8">
    <source>
        <dbReference type="ARBA" id="ARBA00049299"/>
    </source>
</evidence>
<evidence type="ECO:0000256" key="4">
    <source>
        <dbReference type="ARBA" id="ARBA00022840"/>
    </source>
</evidence>
<comment type="catalytic activity">
    <reaction evidence="7">
        <text>L-seryl-[protein] + ATP = O-phospho-L-seryl-[protein] + ADP + H(+)</text>
        <dbReference type="Rhea" id="RHEA:17989"/>
        <dbReference type="Rhea" id="RHEA-COMP:9863"/>
        <dbReference type="Rhea" id="RHEA-COMP:11604"/>
        <dbReference type="ChEBI" id="CHEBI:15378"/>
        <dbReference type="ChEBI" id="CHEBI:29999"/>
        <dbReference type="ChEBI" id="CHEBI:30616"/>
        <dbReference type="ChEBI" id="CHEBI:83421"/>
        <dbReference type="ChEBI" id="CHEBI:456216"/>
        <dbReference type="EC" id="2.7.12.2"/>
    </reaction>
</comment>
<accession>A0A7S0DYA9</accession>
<dbReference type="Gene3D" id="1.10.510.10">
    <property type="entry name" value="Transferase(Phosphotransferase) domain 1"/>
    <property type="match status" value="1"/>
</dbReference>
<evidence type="ECO:0000256" key="9">
    <source>
        <dbReference type="ARBA" id="ARBA00051693"/>
    </source>
</evidence>
<dbReference type="GO" id="GO:0005524">
    <property type="term" value="F:ATP binding"/>
    <property type="evidence" value="ECO:0007669"/>
    <property type="project" value="UniProtKB-UniRule"/>
</dbReference>
<evidence type="ECO:0000256" key="3">
    <source>
        <dbReference type="ARBA" id="ARBA00022777"/>
    </source>
</evidence>
<dbReference type="SMART" id="SM00220">
    <property type="entry name" value="S_TKc"/>
    <property type="match status" value="1"/>
</dbReference>
<evidence type="ECO:0000256" key="2">
    <source>
        <dbReference type="ARBA" id="ARBA00022741"/>
    </source>
</evidence>
<keyword evidence="11" id="KW-0723">Serine/threonine-protein kinase</keyword>
<reference evidence="13" key="1">
    <citation type="submission" date="2021-01" db="EMBL/GenBank/DDBJ databases">
        <authorList>
            <person name="Corre E."/>
            <person name="Pelletier E."/>
            <person name="Niang G."/>
            <person name="Scheremetjew M."/>
            <person name="Finn R."/>
            <person name="Kale V."/>
            <person name="Holt S."/>
            <person name="Cochrane G."/>
            <person name="Meng A."/>
            <person name="Brown T."/>
            <person name="Cohen L."/>
        </authorList>
    </citation>
    <scope>NUCLEOTIDE SEQUENCE</scope>
    <source>
        <strain evidence="13">CCMP325</strain>
    </source>
</reference>
<evidence type="ECO:0000313" key="13">
    <source>
        <dbReference type="EMBL" id="CAD8468183.1"/>
    </source>
</evidence>
<sequence>MKRRPNFKVAAIKADDDDENTAEMKSSLAFTAGGSLLIKDFRLNLLGMKSGIGLDEIELGKELGRGASSVVLKARHIPTGQDIAVKKLLNIRDQQLRKQLVAEMQFLKPMLAESPCPFLVSLFDGYYDPKEDATFLVLEFCHFGALDNLIEKKGAPEEDALSFIMRCILLGLSYLYRKSIVHRDMKPANCLVSQDGIVKISDFGSSRRVDSDPYQAVSPEHMASTFTGTTRYLSPERLQGEPYSWPADIWCAGMIMLELAYARHPYEVCFGQDSSFIALIEYAVRRETPNMPAGFSSDAEDFKNLCLMKDPCQRPSSIFLVNEEVVEDSHPFILKYSDVTSDVILRWVGQE</sequence>
<comment type="catalytic activity">
    <reaction evidence="8">
        <text>L-threonyl-[protein] + ATP = O-phospho-L-threonyl-[protein] + ADP + H(+)</text>
        <dbReference type="Rhea" id="RHEA:46608"/>
        <dbReference type="Rhea" id="RHEA-COMP:11060"/>
        <dbReference type="Rhea" id="RHEA-COMP:11605"/>
        <dbReference type="ChEBI" id="CHEBI:15378"/>
        <dbReference type="ChEBI" id="CHEBI:30013"/>
        <dbReference type="ChEBI" id="CHEBI:30616"/>
        <dbReference type="ChEBI" id="CHEBI:61977"/>
        <dbReference type="ChEBI" id="CHEBI:456216"/>
        <dbReference type="EC" id="2.7.12.2"/>
    </reaction>
</comment>
<dbReference type="GO" id="GO:0004708">
    <property type="term" value="F:MAP kinase kinase activity"/>
    <property type="evidence" value="ECO:0007669"/>
    <property type="project" value="UniProtKB-EC"/>
</dbReference>
<protein>
    <recommendedName>
        <fullName evidence="6">mitogen-activated protein kinase kinase</fullName>
        <ecNumber evidence="6">2.7.12.2</ecNumber>
    </recommendedName>
</protein>
<dbReference type="PROSITE" id="PS00107">
    <property type="entry name" value="PROTEIN_KINASE_ATP"/>
    <property type="match status" value="1"/>
</dbReference>
<dbReference type="InterPro" id="IPR011009">
    <property type="entry name" value="Kinase-like_dom_sf"/>
</dbReference>
<evidence type="ECO:0000256" key="11">
    <source>
        <dbReference type="RuleBase" id="RU000304"/>
    </source>
</evidence>
<gene>
    <name evidence="13" type="ORF">HPHI1048_LOCUS1777</name>
</gene>
<keyword evidence="3" id="KW-0418">Kinase</keyword>
<dbReference type="GO" id="GO:0004674">
    <property type="term" value="F:protein serine/threonine kinase activity"/>
    <property type="evidence" value="ECO:0007669"/>
    <property type="project" value="UniProtKB-KW"/>
</dbReference>
<keyword evidence="2 10" id="KW-0547">Nucleotide-binding</keyword>
<dbReference type="PANTHER" id="PTHR48013:SF9">
    <property type="entry name" value="DUAL SPECIFICITY MITOGEN-ACTIVATED PROTEIN KINASE KINASE 5"/>
    <property type="match status" value="1"/>
</dbReference>
<evidence type="ECO:0000256" key="5">
    <source>
        <dbReference type="ARBA" id="ARBA00038035"/>
    </source>
</evidence>
<feature type="binding site" evidence="10">
    <location>
        <position position="87"/>
    </location>
    <ligand>
        <name>ATP</name>
        <dbReference type="ChEBI" id="CHEBI:30616"/>
    </ligand>
</feature>
<dbReference type="InterPro" id="IPR017441">
    <property type="entry name" value="Protein_kinase_ATP_BS"/>
</dbReference>
<dbReference type="PROSITE" id="PS50011">
    <property type="entry name" value="PROTEIN_KINASE_DOM"/>
    <property type="match status" value="1"/>
</dbReference>
<dbReference type="AlphaFoldDB" id="A0A7S0DYA9"/>
<evidence type="ECO:0000259" key="12">
    <source>
        <dbReference type="PROSITE" id="PS50011"/>
    </source>
</evidence>
<dbReference type="EC" id="2.7.12.2" evidence="6"/>
<dbReference type="EMBL" id="HBEO01002473">
    <property type="protein sequence ID" value="CAD8468183.1"/>
    <property type="molecule type" value="Transcribed_RNA"/>
</dbReference>
<evidence type="ECO:0000256" key="7">
    <source>
        <dbReference type="ARBA" id="ARBA00049014"/>
    </source>
</evidence>
<evidence type="ECO:0000256" key="10">
    <source>
        <dbReference type="PROSITE-ProRule" id="PRU10141"/>
    </source>
</evidence>
<evidence type="ECO:0000256" key="6">
    <source>
        <dbReference type="ARBA" id="ARBA00038999"/>
    </source>
</evidence>
<organism evidence="13">
    <name type="scientific">Hanusia phi</name>
    <dbReference type="NCBI Taxonomy" id="3032"/>
    <lineage>
        <taxon>Eukaryota</taxon>
        <taxon>Cryptophyceae</taxon>
        <taxon>Pyrenomonadales</taxon>
        <taxon>Geminigeraceae</taxon>
        <taxon>Hanusia</taxon>
    </lineage>
</organism>
<dbReference type="PANTHER" id="PTHR48013">
    <property type="entry name" value="DUAL SPECIFICITY MITOGEN-ACTIVATED PROTEIN KINASE KINASE 5-RELATED"/>
    <property type="match status" value="1"/>
</dbReference>
<comment type="similarity">
    <text evidence="5">Belongs to the protein kinase superfamily. STE Ser/Thr protein kinase family. MAP kinase kinase subfamily.</text>
</comment>
<proteinExistence type="inferred from homology"/>
<feature type="domain" description="Protein kinase" evidence="12">
    <location>
        <begin position="57"/>
        <end position="333"/>
    </location>
</feature>
<dbReference type="Pfam" id="PF00069">
    <property type="entry name" value="Pkinase"/>
    <property type="match status" value="1"/>
</dbReference>
<dbReference type="InterPro" id="IPR000719">
    <property type="entry name" value="Prot_kinase_dom"/>
</dbReference>
<keyword evidence="1" id="KW-0808">Transferase</keyword>
<dbReference type="InterPro" id="IPR008271">
    <property type="entry name" value="Ser/Thr_kinase_AS"/>
</dbReference>
<dbReference type="SUPFAM" id="SSF56112">
    <property type="entry name" value="Protein kinase-like (PK-like)"/>
    <property type="match status" value="1"/>
</dbReference>